<accession>W1PF96</accession>
<evidence type="ECO:0000313" key="2">
    <source>
        <dbReference type="Proteomes" id="UP000017836"/>
    </source>
</evidence>
<dbReference type="EMBL" id="KI393908">
    <property type="protein sequence ID" value="ERN06394.1"/>
    <property type="molecule type" value="Genomic_DNA"/>
</dbReference>
<dbReference type="AlphaFoldDB" id="W1PF96"/>
<keyword evidence="2" id="KW-1185">Reference proteome</keyword>
<organism evidence="1 2">
    <name type="scientific">Amborella trichopoda</name>
    <dbReference type="NCBI Taxonomy" id="13333"/>
    <lineage>
        <taxon>Eukaryota</taxon>
        <taxon>Viridiplantae</taxon>
        <taxon>Streptophyta</taxon>
        <taxon>Embryophyta</taxon>
        <taxon>Tracheophyta</taxon>
        <taxon>Spermatophyta</taxon>
        <taxon>Magnoliopsida</taxon>
        <taxon>Amborellales</taxon>
        <taxon>Amborellaceae</taxon>
        <taxon>Amborella</taxon>
    </lineage>
</organism>
<sequence length="76" mass="8490">MDVFIPEDYVLRRQEMKKKITNQKPLLFIQTPKSQTMQTCDGLSVITDQNSAYCASSAAKSSEASSFDALFSCFTP</sequence>
<proteinExistence type="predicted"/>
<dbReference type="Gramene" id="ERN06394">
    <property type="protein sequence ID" value="ERN06394"/>
    <property type="gene ID" value="AMTR_s00016p00252580"/>
</dbReference>
<reference evidence="2" key="1">
    <citation type="journal article" date="2013" name="Science">
        <title>The Amborella genome and the evolution of flowering plants.</title>
        <authorList>
            <consortium name="Amborella Genome Project"/>
        </authorList>
    </citation>
    <scope>NUCLEOTIDE SEQUENCE [LARGE SCALE GENOMIC DNA]</scope>
</reference>
<evidence type="ECO:0000313" key="1">
    <source>
        <dbReference type="EMBL" id="ERN06394.1"/>
    </source>
</evidence>
<protein>
    <submittedName>
        <fullName evidence="1">Uncharacterized protein</fullName>
    </submittedName>
</protein>
<name>W1PF96_AMBTC</name>
<dbReference type="HOGENOM" id="CLU_2657752_0_0_1"/>
<gene>
    <name evidence="1" type="ORF">AMTR_s00016p00252580</name>
</gene>
<dbReference type="Proteomes" id="UP000017836">
    <property type="component" value="Unassembled WGS sequence"/>
</dbReference>